<evidence type="ECO:0000256" key="2">
    <source>
        <dbReference type="ARBA" id="ARBA00012520"/>
    </source>
</evidence>
<sequence>MKIDGESAVVAVERTTACEECVQPVEQTAQEWLRSACFQEILGSDTTHKSLFVLVEHINGEKGVLLLNKSPFSEKAEDISAILKSADLTEILKNDIFGSYDVSIPPHLNVVKSQLVYPADDKVIAKYRQEEKFVIRETAEDYLTITVEYIEKYQMNLQWVYNVLSKRKEAERIIYEDPDPHNGFILAPDIKWDGIALENLYVLAMIHRRGVRSIRDLTADDLPMLENLRTQSLTAIREKYGVRPDQIRAYFHYQPSFFHLHVHFVSLKYDAPATTVISAVLLDDVINNIQLIPNYYKKATLTFTRKASDKLLEMFREAAIHLLYGINQQFELLIGFVCI</sequence>
<comment type="catalytic activity">
    <reaction evidence="4 5">
        <text>a 5'-end (N(7)-methyl 5'-triphosphoguanosine)-ribonucleoside in mRNA + H2O = N(7)-methyl-GMP + a 5'-end diphospho-ribonucleoside in mRNA + 2 H(+)</text>
        <dbReference type="Rhea" id="RHEA:65388"/>
        <dbReference type="Rhea" id="RHEA-COMP:17165"/>
        <dbReference type="Rhea" id="RHEA-COMP:17167"/>
        <dbReference type="ChEBI" id="CHEBI:15377"/>
        <dbReference type="ChEBI" id="CHEBI:15378"/>
        <dbReference type="ChEBI" id="CHEBI:58285"/>
        <dbReference type="ChEBI" id="CHEBI:156461"/>
        <dbReference type="ChEBI" id="CHEBI:167616"/>
        <dbReference type="EC" id="3.6.1.59"/>
    </reaction>
</comment>
<comment type="caution">
    <text evidence="6">The sequence shown here is derived from an EMBL/GenBank/DDBJ whole genome shotgun (WGS) entry which is preliminary data.</text>
</comment>
<keyword evidence="5" id="KW-0507">mRNA processing</keyword>
<evidence type="ECO:0000256" key="5">
    <source>
        <dbReference type="PIRNR" id="PIRNR028973"/>
    </source>
</evidence>
<reference evidence="6 7" key="1">
    <citation type="submission" date="2023-08" db="EMBL/GenBank/DDBJ databases">
        <title>A Necator americanus chromosomal reference genome.</title>
        <authorList>
            <person name="Ilik V."/>
            <person name="Petrzelkova K.J."/>
            <person name="Pardy F."/>
            <person name="Fuh T."/>
            <person name="Niatou-Singa F.S."/>
            <person name="Gouil Q."/>
            <person name="Baker L."/>
            <person name="Ritchie M.E."/>
            <person name="Jex A.R."/>
            <person name="Gazzola D."/>
            <person name="Li H."/>
            <person name="Toshio Fujiwara R."/>
            <person name="Zhan B."/>
            <person name="Aroian R.V."/>
            <person name="Pafco B."/>
            <person name="Schwarz E.M."/>
        </authorList>
    </citation>
    <scope>NUCLEOTIDE SEQUENCE [LARGE SCALE GENOMIC DNA]</scope>
    <source>
        <strain evidence="6 7">Aroian</strain>
        <tissue evidence="6">Whole animal</tissue>
    </source>
</reference>
<dbReference type="Gene3D" id="3.30.428.10">
    <property type="entry name" value="HIT-like"/>
    <property type="match status" value="1"/>
</dbReference>
<accession>A0ABR1E2P8</accession>
<dbReference type="InterPro" id="IPR036265">
    <property type="entry name" value="HIT-like_sf"/>
</dbReference>
<evidence type="ECO:0000256" key="1">
    <source>
        <dbReference type="ARBA" id="ARBA00010208"/>
    </source>
</evidence>
<keyword evidence="7" id="KW-1185">Reference proteome</keyword>
<comment type="similarity">
    <text evidence="1 5">Belongs to the HIT family.</text>
</comment>
<evidence type="ECO:0000313" key="7">
    <source>
        <dbReference type="Proteomes" id="UP001303046"/>
    </source>
</evidence>
<keyword evidence="5" id="KW-0378">Hydrolase</keyword>
<evidence type="ECO:0000256" key="3">
    <source>
        <dbReference type="ARBA" id="ARBA00015636"/>
    </source>
</evidence>
<evidence type="ECO:0000313" key="6">
    <source>
        <dbReference type="EMBL" id="KAK6756510.1"/>
    </source>
</evidence>
<dbReference type="PIRSF" id="PIRSF028973">
    <property type="entry name" value="Scavenger_mRNA_decap_enz"/>
    <property type="match status" value="1"/>
</dbReference>
<dbReference type="Pfam" id="PF05652">
    <property type="entry name" value="DcpS"/>
    <property type="match status" value="1"/>
</dbReference>
<protein>
    <recommendedName>
        <fullName evidence="3 5">m7GpppX diphosphatase</fullName>
        <ecNumber evidence="2 5">3.6.1.59</ecNumber>
    </recommendedName>
</protein>
<dbReference type="PANTHER" id="PTHR12978">
    <property type="entry name" value="HISTIDINE TRIAD HIT PROTEIN MEMBER"/>
    <property type="match status" value="1"/>
</dbReference>
<dbReference type="PANTHER" id="PTHR12978:SF0">
    <property type="entry name" value="M7GPPPX DIPHOSPHATASE"/>
    <property type="match status" value="1"/>
</dbReference>
<dbReference type="SUPFAM" id="SSF102860">
    <property type="entry name" value="mRNA decapping enzyme DcpS N-terminal domain"/>
    <property type="match status" value="1"/>
</dbReference>
<organism evidence="6 7">
    <name type="scientific">Necator americanus</name>
    <name type="common">Human hookworm</name>
    <dbReference type="NCBI Taxonomy" id="51031"/>
    <lineage>
        <taxon>Eukaryota</taxon>
        <taxon>Metazoa</taxon>
        <taxon>Ecdysozoa</taxon>
        <taxon>Nematoda</taxon>
        <taxon>Chromadorea</taxon>
        <taxon>Rhabditida</taxon>
        <taxon>Rhabditina</taxon>
        <taxon>Rhabditomorpha</taxon>
        <taxon>Strongyloidea</taxon>
        <taxon>Ancylostomatidae</taxon>
        <taxon>Bunostominae</taxon>
        <taxon>Necator</taxon>
    </lineage>
</organism>
<keyword evidence="5" id="KW-0539">Nucleus</keyword>
<comment type="subcellular location">
    <subcellularLocation>
        <location evidence="5">Nucleus</location>
    </subcellularLocation>
</comment>
<gene>
    <name evidence="6" type="primary">Necator_chrV.g19534</name>
    <name evidence="6" type="ORF">RB195_014742</name>
</gene>
<dbReference type="EC" id="3.6.1.59" evidence="2 5"/>
<dbReference type="EMBL" id="JAVFWL010000005">
    <property type="protein sequence ID" value="KAK6756510.1"/>
    <property type="molecule type" value="Genomic_DNA"/>
</dbReference>
<name>A0ABR1E2P8_NECAM</name>
<dbReference type="InterPro" id="IPR008594">
    <property type="entry name" value="DcpS/DCS2"/>
</dbReference>
<comment type="function">
    <text evidence="5">Decapping scavenger enzyme that catalyzes the cleavage of a residual cap structure following the degradation of mRNAs by the 3'-&gt;5' exosome-mediated mRNA decay pathway.</text>
</comment>
<dbReference type="Proteomes" id="UP001303046">
    <property type="component" value="Unassembled WGS sequence"/>
</dbReference>
<proteinExistence type="inferred from homology"/>
<dbReference type="Gene3D" id="3.30.200.40">
    <property type="entry name" value="Scavenger mRNA decapping enzyme, N-terminal domain"/>
    <property type="match status" value="1"/>
</dbReference>
<dbReference type="InterPro" id="IPR011145">
    <property type="entry name" value="Scavenger_mRNA_decap_enz_N"/>
</dbReference>
<dbReference type="SUPFAM" id="SSF54197">
    <property type="entry name" value="HIT-like"/>
    <property type="match status" value="1"/>
</dbReference>
<dbReference type="Pfam" id="PF11969">
    <property type="entry name" value="DcpS_C"/>
    <property type="match status" value="1"/>
</dbReference>
<evidence type="ECO:0000256" key="4">
    <source>
        <dbReference type="ARBA" id="ARBA00048222"/>
    </source>
</evidence>